<reference evidence="1" key="1">
    <citation type="submission" date="2013-05" db="EMBL/GenBank/DDBJ databases">
        <authorList>
            <person name="Yim A.K.Y."/>
            <person name="Chan T.F."/>
            <person name="Ji K.M."/>
            <person name="Liu X.Y."/>
            <person name="Zhou J.W."/>
            <person name="Li R.Q."/>
            <person name="Yang K.Y."/>
            <person name="Li J."/>
            <person name="Li M."/>
            <person name="Law P.T.W."/>
            <person name="Wu Y.L."/>
            <person name="Cai Z.L."/>
            <person name="Qin H."/>
            <person name="Bao Y."/>
            <person name="Leung R.K.K."/>
            <person name="Ng P.K.S."/>
            <person name="Zou J."/>
            <person name="Zhong X.J."/>
            <person name="Ran P.X."/>
            <person name="Zhong N.S."/>
            <person name="Liu Z.G."/>
            <person name="Tsui S.K.W."/>
        </authorList>
    </citation>
    <scope>NUCLEOTIDE SEQUENCE</scope>
    <source>
        <strain evidence="1">Derf</strain>
        <tissue evidence="1">Whole organism</tissue>
    </source>
</reference>
<evidence type="ECO:0000313" key="1">
    <source>
        <dbReference type="EMBL" id="KAH9528961.1"/>
    </source>
</evidence>
<reference evidence="1" key="2">
    <citation type="journal article" date="2022" name="Res Sq">
        <title>Comparative Genomics Reveals Insights into the Divergent Evolution of Astigmatic Mites and Household Pest Adaptations.</title>
        <authorList>
            <person name="Xiong Q."/>
            <person name="Wan A.T.-Y."/>
            <person name="Liu X.-Y."/>
            <person name="Fung C.S.-H."/>
            <person name="Xiao X."/>
            <person name="Malainual N."/>
            <person name="Hou J."/>
            <person name="Wang L."/>
            <person name="Wang M."/>
            <person name="Yang K."/>
            <person name="Cui Y."/>
            <person name="Leung E."/>
            <person name="Nong W."/>
            <person name="Shin S.-K."/>
            <person name="Au S."/>
            <person name="Jeong K.Y."/>
            <person name="Chew F.T."/>
            <person name="Hui J."/>
            <person name="Leung T.F."/>
            <person name="Tungtrongchitr A."/>
            <person name="Zhong N."/>
            <person name="Liu Z."/>
            <person name="Tsui S."/>
        </authorList>
    </citation>
    <scope>NUCLEOTIDE SEQUENCE</scope>
    <source>
        <strain evidence="1">Derf</strain>
        <tissue evidence="1">Whole organism</tissue>
    </source>
</reference>
<keyword evidence="2" id="KW-1185">Reference proteome</keyword>
<protein>
    <submittedName>
        <fullName evidence="1">Uncharacterized protein</fullName>
    </submittedName>
</protein>
<dbReference type="AlphaFoldDB" id="A0A922ICG1"/>
<gene>
    <name evidence="1" type="ORF">DERF_002871</name>
</gene>
<dbReference type="EMBL" id="ASGP02000001">
    <property type="protein sequence ID" value="KAH9528961.1"/>
    <property type="molecule type" value="Genomic_DNA"/>
</dbReference>
<sequence>MEPGSKGQPKDINDECYTQTPTKIKPMEEKIILFDNCDCKFTISFACKVLTFKKKSTFIFSYNLPKKKKKQVKKNYEKKTE</sequence>
<comment type="caution">
    <text evidence="1">The sequence shown here is derived from an EMBL/GenBank/DDBJ whole genome shotgun (WGS) entry which is preliminary data.</text>
</comment>
<name>A0A922ICG1_DERFA</name>
<dbReference type="Proteomes" id="UP000790347">
    <property type="component" value="Unassembled WGS sequence"/>
</dbReference>
<organism evidence="1 2">
    <name type="scientific">Dermatophagoides farinae</name>
    <name type="common">American house dust mite</name>
    <dbReference type="NCBI Taxonomy" id="6954"/>
    <lineage>
        <taxon>Eukaryota</taxon>
        <taxon>Metazoa</taxon>
        <taxon>Ecdysozoa</taxon>
        <taxon>Arthropoda</taxon>
        <taxon>Chelicerata</taxon>
        <taxon>Arachnida</taxon>
        <taxon>Acari</taxon>
        <taxon>Acariformes</taxon>
        <taxon>Sarcoptiformes</taxon>
        <taxon>Astigmata</taxon>
        <taxon>Psoroptidia</taxon>
        <taxon>Analgoidea</taxon>
        <taxon>Pyroglyphidae</taxon>
        <taxon>Dermatophagoidinae</taxon>
        <taxon>Dermatophagoides</taxon>
    </lineage>
</organism>
<evidence type="ECO:0000313" key="2">
    <source>
        <dbReference type="Proteomes" id="UP000790347"/>
    </source>
</evidence>
<accession>A0A922ICG1</accession>
<proteinExistence type="predicted"/>